<dbReference type="SUPFAM" id="SSF53822">
    <property type="entry name" value="Periplasmic binding protein-like I"/>
    <property type="match status" value="1"/>
</dbReference>
<dbReference type="SUPFAM" id="SSF47413">
    <property type="entry name" value="lambda repressor-like DNA-binding domains"/>
    <property type="match status" value="1"/>
</dbReference>
<dbReference type="AlphaFoldDB" id="A0A418T7J0"/>
<dbReference type="InterPro" id="IPR000843">
    <property type="entry name" value="HTH_LacI"/>
</dbReference>
<name>A0A418T7J0_9RHOB</name>
<organism evidence="5 6">
    <name type="scientific">Paracoccus onubensis</name>
    <dbReference type="NCBI Taxonomy" id="1675788"/>
    <lineage>
        <taxon>Bacteria</taxon>
        <taxon>Pseudomonadati</taxon>
        <taxon>Pseudomonadota</taxon>
        <taxon>Alphaproteobacteria</taxon>
        <taxon>Rhodobacterales</taxon>
        <taxon>Paracoccaceae</taxon>
        <taxon>Paracoccus</taxon>
    </lineage>
</organism>
<dbReference type="RefSeq" id="WP_119744908.1">
    <property type="nucleotide sequence ID" value="NZ_QZCG01000001.1"/>
</dbReference>
<dbReference type="Gene3D" id="3.40.50.2300">
    <property type="match status" value="2"/>
</dbReference>
<dbReference type="Gene3D" id="1.10.260.40">
    <property type="entry name" value="lambda repressor-like DNA-binding domains"/>
    <property type="match status" value="1"/>
</dbReference>
<dbReference type="PROSITE" id="PS50932">
    <property type="entry name" value="HTH_LACI_2"/>
    <property type="match status" value="1"/>
</dbReference>
<evidence type="ECO:0000256" key="3">
    <source>
        <dbReference type="ARBA" id="ARBA00023163"/>
    </source>
</evidence>
<gene>
    <name evidence="5" type="ORF">D3P04_00655</name>
</gene>
<evidence type="ECO:0000313" key="5">
    <source>
        <dbReference type="EMBL" id="RJE89198.1"/>
    </source>
</evidence>
<dbReference type="Pfam" id="PF13377">
    <property type="entry name" value="Peripla_BP_3"/>
    <property type="match status" value="1"/>
</dbReference>
<protein>
    <submittedName>
        <fullName evidence="5">LacI family transcriptional regulator</fullName>
    </submittedName>
</protein>
<comment type="caution">
    <text evidence="5">The sequence shown here is derived from an EMBL/GenBank/DDBJ whole genome shotgun (WGS) entry which is preliminary data.</text>
</comment>
<dbReference type="Proteomes" id="UP000284202">
    <property type="component" value="Unassembled WGS sequence"/>
</dbReference>
<dbReference type="GO" id="GO:0003700">
    <property type="term" value="F:DNA-binding transcription factor activity"/>
    <property type="evidence" value="ECO:0007669"/>
    <property type="project" value="TreeGrafter"/>
</dbReference>
<dbReference type="CDD" id="cd06267">
    <property type="entry name" value="PBP1_LacI_sugar_binding-like"/>
    <property type="match status" value="1"/>
</dbReference>
<sequence>MERRRIRMEDLAERCGVSVATVSRVLADRPGVRPELRRRIRDAAALLGYAMPSAVAGRKAILVASQAAMVDYARSQFTLHVLDGMRDRAAALGMTLETRTATEPLAANLAADEDAAGYVLLTPESDAVIAEAAALDRPVVLVNADDPMMRLSSVAPCNRTAAARATELLLRHGHRRILFLTRPGRRTIERRREGWADRLMAEGIVPEPSLVVEVDDWLPDAAAAAVTRRLTEAPRDFTAILAAGDSLAVGALLALARAGIDVPGEVSVLGFDGLPQCDLQTPPLSAVEIPMRTIGSLALDLLGEIISGPGLPPRRVELACRIVERGSTGPASIPPTAPAG</sequence>
<evidence type="ECO:0000256" key="2">
    <source>
        <dbReference type="ARBA" id="ARBA00023125"/>
    </source>
</evidence>
<feature type="domain" description="HTH lacI-type" evidence="4">
    <location>
        <begin position="6"/>
        <end position="61"/>
    </location>
</feature>
<evidence type="ECO:0000313" key="6">
    <source>
        <dbReference type="Proteomes" id="UP000284202"/>
    </source>
</evidence>
<dbReference type="InterPro" id="IPR010982">
    <property type="entry name" value="Lambda_DNA-bd_dom_sf"/>
</dbReference>
<accession>A0A418T7J0</accession>
<keyword evidence="2" id="KW-0238">DNA-binding</keyword>
<dbReference type="PANTHER" id="PTHR30146">
    <property type="entry name" value="LACI-RELATED TRANSCRIPTIONAL REPRESSOR"/>
    <property type="match status" value="1"/>
</dbReference>
<dbReference type="EMBL" id="QZCG01000001">
    <property type="protein sequence ID" value="RJE89198.1"/>
    <property type="molecule type" value="Genomic_DNA"/>
</dbReference>
<dbReference type="GO" id="GO:0000976">
    <property type="term" value="F:transcription cis-regulatory region binding"/>
    <property type="evidence" value="ECO:0007669"/>
    <property type="project" value="TreeGrafter"/>
</dbReference>
<keyword evidence="3" id="KW-0804">Transcription</keyword>
<dbReference type="PANTHER" id="PTHR30146:SF109">
    <property type="entry name" value="HTH-TYPE TRANSCRIPTIONAL REGULATOR GALS"/>
    <property type="match status" value="1"/>
</dbReference>
<proteinExistence type="predicted"/>
<dbReference type="InterPro" id="IPR028082">
    <property type="entry name" value="Peripla_BP_I"/>
</dbReference>
<dbReference type="SMART" id="SM00354">
    <property type="entry name" value="HTH_LACI"/>
    <property type="match status" value="1"/>
</dbReference>
<keyword evidence="6" id="KW-1185">Reference proteome</keyword>
<evidence type="ECO:0000259" key="4">
    <source>
        <dbReference type="PROSITE" id="PS50932"/>
    </source>
</evidence>
<keyword evidence="1" id="KW-0805">Transcription regulation</keyword>
<dbReference type="Pfam" id="PF00356">
    <property type="entry name" value="LacI"/>
    <property type="match status" value="1"/>
</dbReference>
<dbReference type="CDD" id="cd01392">
    <property type="entry name" value="HTH_LacI"/>
    <property type="match status" value="1"/>
</dbReference>
<dbReference type="OrthoDB" id="60111at2"/>
<dbReference type="InterPro" id="IPR046335">
    <property type="entry name" value="LacI/GalR-like_sensor"/>
</dbReference>
<evidence type="ECO:0000256" key="1">
    <source>
        <dbReference type="ARBA" id="ARBA00023015"/>
    </source>
</evidence>
<reference evidence="6" key="1">
    <citation type="submission" date="2018-09" db="EMBL/GenBank/DDBJ databases">
        <title>Acidovorax cavernicola nov. sp. isolated from Gruta de las Maravillas (Aracena, Spain).</title>
        <authorList>
            <person name="Jurado V."/>
            <person name="Gutierrez-Patricio S."/>
            <person name="Gonzalez-Pimentel J.L."/>
            <person name="Miller A.Z."/>
            <person name="Laiz L."/>
            <person name="Saiz-Jimenez C."/>
        </authorList>
    </citation>
    <scope>NUCLEOTIDE SEQUENCE [LARGE SCALE GENOMIC DNA]</scope>
    <source>
        <strain evidence="6">1011MAR3C25</strain>
    </source>
</reference>